<gene>
    <name evidence="3" type="ORF">Aglo03_37480</name>
</gene>
<dbReference type="RefSeq" id="WP_285611365.1">
    <property type="nucleotide sequence ID" value="NZ_BSSD01000005.1"/>
</dbReference>
<keyword evidence="1" id="KW-0732">Signal</keyword>
<dbReference type="Pfam" id="PF14016">
    <property type="entry name" value="DUF4232"/>
    <property type="match status" value="1"/>
</dbReference>
<dbReference type="Proteomes" id="UP001165042">
    <property type="component" value="Unassembled WGS sequence"/>
</dbReference>
<evidence type="ECO:0000313" key="4">
    <source>
        <dbReference type="Proteomes" id="UP001165042"/>
    </source>
</evidence>
<feature type="domain" description="DUF4232" evidence="2">
    <location>
        <begin position="32"/>
        <end position="153"/>
    </location>
</feature>
<evidence type="ECO:0000259" key="2">
    <source>
        <dbReference type="Pfam" id="PF14016"/>
    </source>
</evidence>
<evidence type="ECO:0000256" key="1">
    <source>
        <dbReference type="SAM" id="SignalP"/>
    </source>
</evidence>
<dbReference type="EMBL" id="BSSD01000005">
    <property type="protein sequence ID" value="GLW92932.1"/>
    <property type="molecule type" value="Genomic_DNA"/>
</dbReference>
<sequence length="164" mass="17149">MWGTLFSAATLSAAALTTGLAAPAQAATINQCTGQHLTGVIRDVEPGAGQRYATLRVRNASTTACLLNGYGTLQLTNAAGRPNPTRTTRIDPGRVRLRLNPGDVADKKLHWTVIPGPGEPDQCQPPSTALKATPPGSHTAVTVPFTFGSICQGGWIEHSAFHTP</sequence>
<dbReference type="AlphaFoldDB" id="A0A9W6QQT1"/>
<feature type="signal peptide" evidence="1">
    <location>
        <begin position="1"/>
        <end position="26"/>
    </location>
</feature>
<keyword evidence="4" id="KW-1185">Reference proteome</keyword>
<accession>A0A9W6QQT1</accession>
<feature type="chain" id="PRO_5040906074" description="DUF4232 domain-containing protein" evidence="1">
    <location>
        <begin position="27"/>
        <end position="164"/>
    </location>
</feature>
<proteinExistence type="predicted"/>
<organism evidence="3 4">
    <name type="scientific">Actinokineospora globicatena</name>
    <dbReference type="NCBI Taxonomy" id="103729"/>
    <lineage>
        <taxon>Bacteria</taxon>
        <taxon>Bacillati</taxon>
        <taxon>Actinomycetota</taxon>
        <taxon>Actinomycetes</taxon>
        <taxon>Pseudonocardiales</taxon>
        <taxon>Pseudonocardiaceae</taxon>
        <taxon>Actinokineospora</taxon>
    </lineage>
</organism>
<protein>
    <recommendedName>
        <fullName evidence="2">DUF4232 domain-containing protein</fullName>
    </recommendedName>
</protein>
<name>A0A9W6QQT1_9PSEU</name>
<evidence type="ECO:0000313" key="3">
    <source>
        <dbReference type="EMBL" id="GLW92932.1"/>
    </source>
</evidence>
<reference evidence="3" key="1">
    <citation type="submission" date="2023-02" db="EMBL/GenBank/DDBJ databases">
        <title>Actinokineospora globicatena NBRC 15670.</title>
        <authorList>
            <person name="Ichikawa N."/>
            <person name="Sato H."/>
            <person name="Tonouchi N."/>
        </authorList>
    </citation>
    <scope>NUCLEOTIDE SEQUENCE</scope>
    <source>
        <strain evidence="3">NBRC 15670</strain>
    </source>
</reference>
<comment type="caution">
    <text evidence="3">The sequence shown here is derived from an EMBL/GenBank/DDBJ whole genome shotgun (WGS) entry which is preliminary data.</text>
</comment>
<dbReference type="InterPro" id="IPR025326">
    <property type="entry name" value="DUF4232"/>
</dbReference>